<reference evidence="2 3" key="1">
    <citation type="submission" date="2019-10" db="EMBL/GenBank/DDBJ databases">
        <title>Whole-genome sequence of the extremophile Heliorestis acidaminivorans DSM 24790.</title>
        <authorList>
            <person name="Kyndt J.A."/>
            <person name="Meyer T.E."/>
        </authorList>
    </citation>
    <scope>NUCLEOTIDE SEQUENCE [LARGE SCALE GENOMIC DNA]</scope>
    <source>
        <strain evidence="2 3">DSM 24790</strain>
    </source>
</reference>
<sequence length="274" mass="32057">MSKKIKRRGLSLLLAIALLLTTSFTITNTAYATAMHLESDAPPYDFLMERVIRNADGSIEMEVPTHVIVPAVTAWSEDGDSYWQEYLRLVEILEKAEYLEEPILNTLPAHIPRWQGFPFYRHFYESWESPSGVVIENHDDPIVTHITLRSGELFQTFSQWHLDVLSDKMSSNNAVTDAQTIVSYVPDRHYLLTNLVYNVDNKRKDPFSPTIEEVEYSYWMKLQKLMWEEGFAKNELYDYFTVVLAVHVIEGEEFTGSHYWYEHDGEKEYEFEHP</sequence>
<dbReference type="EMBL" id="WBXO01000004">
    <property type="protein sequence ID" value="KAB2952895.1"/>
    <property type="molecule type" value="Genomic_DNA"/>
</dbReference>
<keyword evidence="1" id="KW-0732">Signal</keyword>
<accession>A0A6I0EZG7</accession>
<organism evidence="2 3">
    <name type="scientific">Heliorestis acidaminivorans</name>
    <dbReference type="NCBI Taxonomy" id="553427"/>
    <lineage>
        <taxon>Bacteria</taxon>
        <taxon>Bacillati</taxon>
        <taxon>Bacillota</taxon>
        <taxon>Clostridia</taxon>
        <taxon>Eubacteriales</taxon>
        <taxon>Heliobacteriaceae</taxon>
        <taxon>Heliorestis</taxon>
    </lineage>
</organism>
<evidence type="ECO:0000313" key="2">
    <source>
        <dbReference type="EMBL" id="KAB2952895.1"/>
    </source>
</evidence>
<evidence type="ECO:0000256" key="1">
    <source>
        <dbReference type="SAM" id="SignalP"/>
    </source>
</evidence>
<name>A0A6I0EZG7_9FIRM</name>
<dbReference type="RefSeq" id="WP_151619554.1">
    <property type="nucleotide sequence ID" value="NZ_WBXO01000004.1"/>
</dbReference>
<protein>
    <submittedName>
        <fullName evidence="2">Uncharacterized protein</fullName>
    </submittedName>
</protein>
<evidence type="ECO:0000313" key="3">
    <source>
        <dbReference type="Proteomes" id="UP000468766"/>
    </source>
</evidence>
<dbReference type="AlphaFoldDB" id="A0A6I0EZG7"/>
<proteinExistence type="predicted"/>
<keyword evidence="3" id="KW-1185">Reference proteome</keyword>
<gene>
    <name evidence="2" type="ORF">F9B85_06365</name>
</gene>
<dbReference type="Proteomes" id="UP000468766">
    <property type="component" value="Unassembled WGS sequence"/>
</dbReference>
<feature type="signal peptide" evidence="1">
    <location>
        <begin position="1"/>
        <end position="32"/>
    </location>
</feature>
<comment type="caution">
    <text evidence="2">The sequence shown here is derived from an EMBL/GenBank/DDBJ whole genome shotgun (WGS) entry which is preliminary data.</text>
</comment>
<feature type="chain" id="PRO_5026067857" evidence="1">
    <location>
        <begin position="33"/>
        <end position="274"/>
    </location>
</feature>